<dbReference type="STRING" id="1503.CLPU_16c00040"/>
<dbReference type="EMBL" id="LGSS01000016">
    <property type="protein sequence ID" value="KNF07451.1"/>
    <property type="molecule type" value="Genomic_DNA"/>
</dbReference>
<evidence type="ECO:0000256" key="1">
    <source>
        <dbReference type="ARBA" id="ARBA00022723"/>
    </source>
</evidence>
<dbReference type="Pfam" id="PF01979">
    <property type="entry name" value="Amidohydro_1"/>
    <property type="match status" value="1"/>
</dbReference>
<protein>
    <submittedName>
        <fullName evidence="5">8-oxoguanine deaminase</fullName>
        <ecNumber evidence="5">3.5.4.32</ecNumber>
    </submittedName>
</protein>
<keyword evidence="1" id="KW-0479">Metal-binding</keyword>
<dbReference type="SUPFAM" id="SSF51556">
    <property type="entry name" value="Metallo-dependent hydrolases"/>
    <property type="match status" value="1"/>
</dbReference>
<dbReference type="EC" id="3.5.4.32" evidence="5"/>
<dbReference type="FunFam" id="3.20.20.140:FF:000014">
    <property type="entry name" value="5-methylthioadenosine/S-adenosylhomocysteine deaminase"/>
    <property type="match status" value="1"/>
</dbReference>
<name>A0A0L0W7L1_GOTPU</name>
<dbReference type="CDD" id="cd01298">
    <property type="entry name" value="ATZ_TRZ_like"/>
    <property type="match status" value="1"/>
</dbReference>
<dbReference type="Proteomes" id="UP000037267">
    <property type="component" value="Unassembled WGS sequence"/>
</dbReference>
<evidence type="ECO:0000256" key="3">
    <source>
        <dbReference type="ARBA" id="ARBA00022833"/>
    </source>
</evidence>
<evidence type="ECO:0000256" key="2">
    <source>
        <dbReference type="ARBA" id="ARBA00022801"/>
    </source>
</evidence>
<evidence type="ECO:0000259" key="4">
    <source>
        <dbReference type="Pfam" id="PF01979"/>
    </source>
</evidence>
<dbReference type="OrthoDB" id="9807210at2"/>
<dbReference type="NCBIfam" id="NF006055">
    <property type="entry name" value="PRK08203.1"/>
    <property type="match status" value="1"/>
</dbReference>
<proteinExistence type="predicted"/>
<organism evidence="5 6">
    <name type="scientific">Gottschalkia purinilytica</name>
    <name type="common">Clostridium purinilyticum</name>
    <dbReference type="NCBI Taxonomy" id="1503"/>
    <lineage>
        <taxon>Bacteria</taxon>
        <taxon>Bacillati</taxon>
        <taxon>Bacillota</taxon>
        <taxon>Tissierellia</taxon>
        <taxon>Tissierellales</taxon>
        <taxon>Gottschalkiaceae</taxon>
        <taxon>Gottschalkia</taxon>
    </lineage>
</organism>
<dbReference type="GO" id="GO:0019239">
    <property type="term" value="F:deaminase activity"/>
    <property type="evidence" value="ECO:0007669"/>
    <property type="project" value="UniProtKB-ARBA"/>
</dbReference>
<dbReference type="InterPro" id="IPR011059">
    <property type="entry name" value="Metal-dep_hydrolase_composite"/>
</dbReference>
<evidence type="ECO:0000313" key="6">
    <source>
        <dbReference type="Proteomes" id="UP000037267"/>
    </source>
</evidence>
<accession>A0A0L0W7L1</accession>
<dbReference type="PATRIC" id="fig|1503.3.peg.625"/>
<dbReference type="Gene3D" id="2.30.40.10">
    <property type="entry name" value="Urease, subunit C, domain 1"/>
    <property type="match status" value="1"/>
</dbReference>
<keyword evidence="6" id="KW-1185">Reference proteome</keyword>
<dbReference type="Gene3D" id="3.20.20.140">
    <property type="entry name" value="Metal-dependent hydrolases"/>
    <property type="match status" value="1"/>
</dbReference>
<feature type="domain" description="Amidohydrolase-related" evidence="4">
    <location>
        <begin position="57"/>
        <end position="422"/>
    </location>
</feature>
<dbReference type="InterPro" id="IPR050287">
    <property type="entry name" value="MTA/SAH_deaminase"/>
</dbReference>
<dbReference type="SUPFAM" id="SSF51338">
    <property type="entry name" value="Composite domain of metallo-dependent hydrolases"/>
    <property type="match status" value="2"/>
</dbReference>
<comment type="caution">
    <text evidence="5">The sequence shown here is derived from an EMBL/GenBank/DDBJ whole genome shotgun (WGS) entry which is preliminary data.</text>
</comment>
<keyword evidence="2 5" id="KW-0378">Hydrolase</keyword>
<dbReference type="GO" id="GO:0102127">
    <property type="term" value="F:8-oxoguanine deaminase activity"/>
    <property type="evidence" value="ECO:0007669"/>
    <property type="project" value="UniProtKB-EC"/>
</dbReference>
<dbReference type="PANTHER" id="PTHR43794:SF11">
    <property type="entry name" value="AMIDOHYDROLASE-RELATED DOMAIN-CONTAINING PROTEIN"/>
    <property type="match status" value="1"/>
</dbReference>
<keyword evidence="3" id="KW-0862">Zinc</keyword>
<evidence type="ECO:0000313" key="5">
    <source>
        <dbReference type="EMBL" id="KNF07451.1"/>
    </source>
</evidence>
<dbReference type="PANTHER" id="PTHR43794">
    <property type="entry name" value="AMINOHYDROLASE SSNA-RELATED"/>
    <property type="match status" value="1"/>
</dbReference>
<dbReference type="InterPro" id="IPR006680">
    <property type="entry name" value="Amidohydro-rel"/>
</dbReference>
<reference evidence="6" key="1">
    <citation type="submission" date="2015-07" db="EMBL/GenBank/DDBJ databases">
        <title>Draft genome sequence of the purine-degrading Gottschalkia purinilyticum DSM 1384 (formerly Clostridium purinilyticum).</title>
        <authorList>
            <person name="Poehlein A."/>
            <person name="Schiel-Bengelsdorf B."/>
            <person name="Bengelsdorf F.R."/>
            <person name="Daniel R."/>
            <person name="Duerre P."/>
        </authorList>
    </citation>
    <scope>NUCLEOTIDE SEQUENCE [LARGE SCALE GENOMIC DNA]</scope>
    <source>
        <strain evidence="6">DSM 1384</strain>
    </source>
</reference>
<dbReference type="RefSeq" id="WP_050356169.1">
    <property type="nucleotide sequence ID" value="NZ_LGSS01000016.1"/>
</dbReference>
<dbReference type="InterPro" id="IPR032466">
    <property type="entry name" value="Metal_Hydrolase"/>
</dbReference>
<dbReference type="GO" id="GO:0046872">
    <property type="term" value="F:metal ion binding"/>
    <property type="evidence" value="ECO:0007669"/>
    <property type="project" value="UniProtKB-KW"/>
</dbReference>
<dbReference type="AlphaFoldDB" id="A0A0L0W7L1"/>
<gene>
    <name evidence="5" type="ORF">CLPU_16c00040</name>
</gene>
<sequence>MKKLMLKNLQHVITCNDNDEILQNVNILIEGNKIKAISKDIVPDRETEIRNCSNLTAIPGFVNTHHHFYQILFRGIPEVQDKPLYSWLSDSYKFWQHLNEEAVYYSSLLAFTELLRTGCTTTADHHYLFPKDISSKLIDIQFDAATQMGIRFHATRGSMSAGKSKGGLPPDILVQSEKEIIEDSIRVIDKFNDNSEFSMRRVALAPSSQISVTLDLMKESRDLARSKGVMLHTHLGETLDEQKYCLEKYGKRPLEIMEEIGWLGEDVWFAHGIWFNDEEIKKLRNTGISHCPTCNMKLGSGICRTSELLESGVKLSIAVDGSASNDGSNMWEEVRRAYLLNKLKYGSNGMTAYDILKTATRGGAEVLGRKDIGSLETGKAADIVLIDLNEVSYAGSHDPIVSIVNLGNSSMVDTTIVNGKVVVRKGKLVKHDEDKINFMARKISKEMVKKGREDT</sequence>